<reference evidence="3 4" key="1">
    <citation type="submission" date="2018-10" db="EMBL/GenBank/DDBJ databases">
        <title>Whole genome sequence of Corynebacterium gottingense DSM 130494T.</title>
        <authorList>
            <person name="Bernier A.-M."/>
            <person name="Bernard K."/>
        </authorList>
    </citation>
    <scope>NUCLEOTIDE SEQUENCE [LARGE SCALE GENOMIC DNA]</scope>
    <source>
        <strain evidence="3 4">DSM 103494</strain>
    </source>
</reference>
<dbReference type="EMBL" id="RDRE01000013">
    <property type="protein sequence ID" value="RMD18630.1"/>
    <property type="molecule type" value="Genomic_DNA"/>
</dbReference>
<dbReference type="RefSeq" id="WP_122086149.1">
    <property type="nucleotide sequence ID" value="NZ_CBCRWO010000011.1"/>
</dbReference>
<feature type="region of interest" description="Disordered" evidence="1">
    <location>
        <begin position="20"/>
        <end position="93"/>
    </location>
</feature>
<comment type="caution">
    <text evidence="3">The sequence shown here is derived from an EMBL/GenBank/DDBJ whole genome shotgun (WGS) entry which is preliminary data.</text>
</comment>
<evidence type="ECO:0000256" key="1">
    <source>
        <dbReference type="SAM" id="MobiDB-lite"/>
    </source>
</evidence>
<feature type="chain" id="PRO_5046956772" evidence="2">
    <location>
        <begin position="25"/>
        <end position="143"/>
    </location>
</feature>
<evidence type="ECO:0000313" key="4">
    <source>
        <dbReference type="Proteomes" id="UP000266886"/>
    </source>
</evidence>
<name>A0ABX9UJ49_9CORY</name>
<keyword evidence="4" id="KW-1185">Reference proteome</keyword>
<keyword evidence="2" id="KW-0732">Signal</keyword>
<feature type="compositionally biased region" description="Low complexity" evidence="1">
    <location>
        <begin position="80"/>
        <end position="92"/>
    </location>
</feature>
<dbReference type="Proteomes" id="UP000266886">
    <property type="component" value="Unassembled WGS sequence"/>
</dbReference>
<feature type="compositionally biased region" description="Low complexity" evidence="1">
    <location>
        <begin position="20"/>
        <end position="71"/>
    </location>
</feature>
<feature type="signal peptide" evidence="2">
    <location>
        <begin position="1"/>
        <end position="24"/>
    </location>
</feature>
<accession>A0ABX9UJ49</accession>
<gene>
    <name evidence="3" type="ORF">EAW56_08695</name>
</gene>
<organism evidence="3 4">
    <name type="scientific">Corynebacterium gottingense</name>
    <dbReference type="NCBI Taxonomy" id="2041036"/>
    <lineage>
        <taxon>Bacteria</taxon>
        <taxon>Bacillati</taxon>
        <taxon>Actinomycetota</taxon>
        <taxon>Actinomycetes</taxon>
        <taxon>Mycobacteriales</taxon>
        <taxon>Corynebacteriaceae</taxon>
        <taxon>Corynebacterium</taxon>
    </lineage>
</organism>
<evidence type="ECO:0000256" key="2">
    <source>
        <dbReference type="SAM" id="SignalP"/>
    </source>
</evidence>
<sequence length="143" mass="14219">MKRISTAAVAAATALAITAGPALAEDATTTQTATVTATPTEKPTTAATETSEPTAEAPAGTEGTETTQPTTPNKPAPQPNNGGSKSSGSSNGHIVGFVSGTLAAVLTTTLIVASDPTGANKIIDMVNAQFHLGIPHLNIPKVF</sequence>
<proteinExistence type="predicted"/>
<protein>
    <submittedName>
        <fullName evidence="3">Uncharacterized protein</fullName>
    </submittedName>
</protein>
<evidence type="ECO:0000313" key="3">
    <source>
        <dbReference type="EMBL" id="RMD18630.1"/>
    </source>
</evidence>